<evidence type="ECO:0000256" key="10">
    <source>
        <dbReference type="ARBA" id="ARBA00023146"/>
    </source>
</evidence>
<gene>
    <name evidence="13" type="ORF">FHS44_004805</name>
</gene>
<keyword evidence="3" id="KW-0963">Cytoplasm</keyword>
<proteinExistence type="predicted"/>
<dbReference type="NCBIfam" id="TIGR00468">
    <property type="entry name" value="pheS"/>
    <property type="match status" value="1"/>
</dbReference>
<dbReference type="EC" id="6.1.1.20" evidence="2"/>
<dbReference type="PANTHER" id="PTHR11538:SF41">
    <property type="entry name" value="PHENYLALANINE--TRNA LIGASE, MITOCHONDRIAL"/>
    <property type="match status" value="1"/>
</dbReference>
<evidence type="ECO:0000256" key="4">
    <source>
        <dbReference type="ARBA" id="ARBA00022598"/>
    </source>
</evidence>
<dbReference type="InterPro" id="IPR004529">
    <property type="entry name" value="Phe-tRNA-synth_IIc_asu"/>
</dbReference>
<protein>
    <recommendedName>
        <fullName evidence="2">phenylalanine--tRNA ligase</fullName>
        <ecNumber evidence="2">6.1.1.20</ecNumber>
    </recommendedName>
</protein>
<dbReference type="PANTHER" id="PTHR11538">
    <property type="entry name" value="PHENYLALANYL-TRNA SYNTHETASE"/>
    <property type="match status" value="1"/>
</dbReference>
<organism evidence="13 14">
    <name type="scientific">Streptosporangium saharense</name>
    <dbReference type="NCBI Taxonomy" id="1706840"/>
    <lineage>
        <taxon>Bacteria</taxon>
        <taxon>Bacillati</taxon>
        <taxon>Actinomycetota</taxon>
        <taxon>Actinomycetes</taxon>
        <taxon>Streptosporangiales</taxon>
        <taxon>Streptosporangiaceae</taxon>
        <taxon>Streptosporangium</taxon>
    </lineage>
</organism>
<accession>A0A7W7VPV6</accession>
<keyword evidence="7" id="KW-0067">ATP-binding</keyword>
<keyword evidence="4" id="KW-0436">Ligase</keyword>
<dbReference type="GO" id="GO:0046872">
    <property type="term" value="F:metal ion binding"/>
    <property type="evidence" value="ECO:0007669"/>
    <property type="project" value="UniProtKB-KW"/>
</dbReference>
<keyword evidence="14" id="KW-1185">Reference proteome</keyword>
<evidence type="ECO:0000256" key="3">
    <source>
        <dbReference type="ARBA" id="ARBA00022490"/>
    </source>
</evidence>
<dbReference type="Gene3D" id="3.30.930.10">
    <property type="entry name" value="Bira Bifunctional Protein, Domain 2"/>
    <property type="match status" value="2"/>
</dbReference>
<dbReference type="RefSeq" id="WP_246435928.1">
    <property type="nucleotide sequence ID" value="NZ_JACHJP010000005.1"/>
</dbReference>
<dbReference type="EMBL" id="JACHJP010000005">
    <property type="protein sequence ID" value="MBB4917685.1"/>
    <property type="molecule type" value="Genomic_DNA"/>
</dbReference>
<dbReference type="InterPro" id="IPR002319">
    <property type="entry name" value="Phenylalanyl-tRNA_Synthase"/>
</dbReference>
<keyword evidence="6" id="KW-0547">Nucleotide-binding</keyword>
<evidence type="ECO:0000256" key="11">
    <source>
        <dbReference type="ARBA" id="ARBA00049255"/>
    </source>
</evidence>
<evidence type="ECO:0000259" key="12">
    <source>
        <dbReference type="PROSITE" id="PS50862"/>
    </source>
</evidence>
<dbReference type="AlphaFoldDB" id="A0A7W7VPV6"/>
<dbReference type="CDD" id="cd00496">
    <property type="entry name" value="PheRS_alpha_core"/>
    <property type="match status" value="1"/>
</dbReference>
<sequence>MRSATGGRVPAPHPDAVLSRVSCAPPGDRHPVTVMSERITDIFTDLGYQVAEGPEVEAEWFVFDALNMDENHFARDRDHTFYVADPSDTERGCGLVLRGHTSPVQIRRMLTSEPPIRMICAGRVFRPDPLDATHSPVFTQAEGLVVDRGLTMADLASTLDHFAASVFGEGVVTRLRPHWFAYTEPSAEIDVACAVCRGTPDRACRTCGGLGWVEWGGCGMVHPRVLATCGIDPAEYGGFAFGVGVERTLMLRHGLDDIRALGETPLPFDPAGPPRFQRVRRMAGRALTSAGYVETTAFPFVGTTSWDALGLAADDPRRRSLTLVNPLNPGEPELRTTLLPGLLDVLRRDAERGRTRLGLFEQGTVFTSPVLTGQAPQVPTGHRPDEEDLRALRDLVPAQPYHLAAVLAGEPRWAELVDVARAVASATSATSATAGAVRLTTREGGPPPWLPGRCVALLVGATVLGHAGQLSPATVDALGLPPGTSAMELDLSALERLTKPSNPREKEKL</sequence>
<dbReference type="InterPro" id="IPR045864">
    <property type="entry name" value="aa-tRNA-synth_II/BPL/LPL"/>
</dbReference>
<evidence type="ECO:0000256" key="1">
    <source>
        <dbReference type="ARBA" id="ARBA00004496"/>
    </source>
</evidence>
<dbReference type="GO" id="GO:0005737">
    <property type="term" value="C:cytoplasm"/>
    <property type="evidence" value="ECO:0007669"/>
    <property type="project" value="UniProtKB-SubCell"/>
</dbReference>
<evidence type="ECO:0000313" key="13">
    <source>
        <dbReference type="EMBL" id="MBB4917685.1"/>
    </source>
</evidence>
<feature type="domain" description="Aminoacyl-transfer RNA synthetases class-II family profile" evidence="12">
    <location>
        <begin position="39"/>
        <end position="267"/>
    </location>
</feature>
<dbReference type="InterPro" id="IPR006195">
    <property type="entry name" value="aa-tRNA-synth_II"/>
</dbReference>
<keyword evidence="8" id="KW-0460">Magnesium</keyword>
<dbReference type="GO" id="GO:0004826">
    <property type="term" value="F:phenylalanine-tRNA ligase activity"/>
    <property type="evidence" value="ECO:0007669"/>
    <property type="project" value="UniProtKB-EC"/>
</dbReference>
<name>A0A7W7VPV6_9ACTN</name>
<reference evidence="13 14" key="1">
    <citation type="submission" date="2020-08" db="EMBL/GenBank/DDBJ databases">
        <title>Genomic Encyclopedia of Type Strains, Phase III (KMG-III): the genomes of soil and plant-associated and newly described type strains.</title>
        <authorList>
            <person name="Whitman W."/>
        </authorList>
    </citation>
    <scope>NUCLEOTIDE SEQUENCE [LARGE SCALE GENOMIC DNA]</scope>
    <source>
        <strain evidence="13 14">CECT 8840</strain>
    </source>
</reference>
<dbReference type="InterPro" id="IPR041616">
    <property type="entry name" value="PheRS_beta_core"/>
</dbReference>
<evidence type="ECO:0000256" key="9">
    <source>
        <dbReference type="ARBA" id="ARBA00022917"/>
    </source>
</evidence>
<evidence type="ECO:0000256" key="5">
    <source>
        <dbReference type="ARBA" id="ARBA00022723"/>
    </source>
</evidence>
<evidence type="ECO:0000313" key="14">
    <source>
        <dbReference type="Proteomes" id="UP000552644"/>
    </source>
</evidence>
<keyword evidence="5" id="KW-0479">Metal-binding</keyword>
<comment type="catalytic activity">
    <reaction evidence="11">
        <text>tRNA(Phe) + L-phenylalanine + ATP = L-phenylalanyl-tRNA(Phe) + AMP + diphosphate + H(+)</text>
        <dbReference type="Rhea" id="RHEA:19413"/>
        <dbReference type="Rhea" id="RHEA-COMP:9668"/>
        <dbReference type="Rhea" id="RHEA-COMP:9699"/>
        <dbReference type="ChEBI" id="CHEBI:15378"/>
        <dbReference type="ChEBI" id="CHEBI:30616"/>
        <dbReference type="ChEBI" id="CHEBI:33019"/>
        <dbReference type="ChEBI" id="CHEBI:58095"/>
        <dbReference type="ChEBI" id="CHEBI:78442"/>
        <dbReference type="ChEBI" id="CHEBI:78531"/>
        <dbReference type="ChEBI" id="CHEBI:456215"/>
        <dbReference type="EC" id="6.1.1.20"/>
    </reaction>
</comment>
<evidence type="ECO:0000256" key="2">
    <source>
        <dbReference type="ARBA" id="ARBA00012814"/>
    </source>
</evidence>
<keyword evidence="10 13" id="KW-0030">Aminoacyl-tRNA synthetase</keyword>
<dbReference type="Pfam" id="PF01409">
    <property type="entry name" value="tRNA-synt_2d"/>
    <property type="match status" value="1"/>
</dbReference>
<dbReference type="GO" id="GO:0006432">
    <property type="term" value="P:phenylalanyl-tRNA aminoacylation"/>
    <property type="evidence" value="ECO:0007669"/>
    <property type="project" value="InterPro"/>
</dbReference>
<dbReference type="GO" id="GO:0005524">
    <property type="term" value="F:ATP binding"/>
    <property type="evidence" value="ECO:0007669"/>
    <property type="project" value="UniProtKB-KW"/>
</dbReference>
<evidence type="ECO:0000256" key="7">
    <source>
        <dbReference type="ARBA" id="ARBA00022840"/>
    </source>
</evidence>
<dbReference type="SUPFAM" id="SSF55681">
    <property type="entry name" value="Class II aaRS and biotin synthetases"/>
    <property type="match status" value="2"/>
</dbReference>
<dbReference type="PROSITE" id="PS50862">
    <property type="entry name" value="AA_TRNA_LIGASE_II"/>
    <property type="match status" value="1"/>
</dbReference>
<comment type="subcellular location">
    <subcellularLocation>
        <location evidence="1">Cytoplasm</location>
    </subcellularLocation>
</comment>
<evidence type="ECO:0000256" key="6">
    <source>
        <dbReference type="ARBA" id="ARBA00022741"/>
    </source>
</evidence>
<dbReference type="GO" id="GO:0000049">
    <property type="term" value="F:tRNA binding"/>
    <property type="evidence" value="ECO:0007669"/>
    <property type="project" value="InterPro"/>
</dbReference>
<keyword evidence="9" id="KW-0648">Protein biosynthesis</keyword>
<evidence type="ECO:0000256" key="8">
    <source>
        <dbReference type="ARBA" id="ARBA00022842"/>
    </source>
</evidence>
<comment type="caution">
    <text evidence="13">The sequence shown here is derived from an EMBL/GenBank/DDBJ whole genome shotgun (WGS) entry which is preliminary data.</text>
</comment>
<dbReference type="Proteomes" id="UP000552644">
    <property type="component" value="Unassembled WGS sequence"/>
</dbReference>
<dbReference type="Pfam" id="PF17759">
    <property type="entry name" value="tRNA_synthFbeta"/>
    <property type="match status" value="1"/>
</dbReference>